<dbReference type="KEGG" id="crq:GCK72_017135"/>
<reference evidence="2 3" key="1">
    <citation type="submission" date="2019-12" db="EMBL/GenBank/DDBJ databases">
        <title>Chromosome-level assembly of the Caenorhabditis remanei genome.</title>
        <authorList>
            <person name="Teterina A.A."/>
            <person name="Willis J.H."/>
            <person name="Phillips P.C."/>
        </authorList>
    </citation>
    <scope>NUCLEOTIDE SEQUENCE [LARGE SCALE GENOMIC DNA]</scope>
    <source>
        <strain evidence="2 3">PX506</strain>
        <tissue evidence="2">Whole organism</tissue>
    </source>
</reference>
<dbReference type="Proteomes" id="UP000483820">
    <property type="component" value="Chromosome V"/>
</dbReference>
<evidence type="ECO:0000313" key="2">
    <source>
        <dbReference type="EMBL" id="KAF1750584.1"/>
    </source>
</evidence>
<dbReference type="CTD" id="78776489"/>
<dbReference type="GeneID" id="78776489"/>
<organism evidence="2 3">
    <name type="scientific">Caenorhabditis remanei</name>
    <name type="common">Caenorhabditis vulgaris</name>
    <dbReference type="NCBI Taxonomy" id="31234"/>
    <lineage>
        <taxon>Eukaryota</taxon>
        <taxon>Metazoa</taxon>
        <taxon>Ecdysozoa</taxon>
        <taxon>Nematoda</taxon>
        <taxon>Chromadorea</taxon>
        <taxon>Rhabditida</taxon>
        <taxon>Rhabditina</taxon>
        <taxon>Rhabditomorpha</taxon>
        <taxon>Rhabditoidea</taxon>
        <taxon>Rhabditidae</taxon>
        <taxon>Peloderinae</taxon>
        <taxon>Caenorhabditis</taxon>
    </lineage>
</organism>
<name>A0A6A5G7P1_CAERE</name>
<gene>
    <name evidence="2" type="ORF">GCK72_017135</name>
</gene>
<evidence type="ECO:0000256" key="1">
    <source>
        <dbReference type="SAM" id="Phobius"/>
    </source>
</evidence>
<dbReference type="RefSeq" id="XP_053580816.1">
    <property type="nucleotide sequence ID" value="XM_053731903.1"/>
</dbReference>
<proteinExistence type="predicted"/>
<keyword evidence="1" id="KW-0472">Membrane</keyword>
<comment type="caution">
    <text evidence="2">The sequence shown here is derived from an EMBL/GenBank/DDBJ whole genome shotgun (WGS) entry which is preliminary data.</text>
</comment>
<sequence length="182" mass="20873">MKILIPPKKEQPNLISTLFEEFLLEDSRKRSQQQILVSLVFLYRLLKLRRRIIAESQSDVEHGTEKQIVLEKRNESMLSYTEQLEKCVDFYSKEVFPLKKTARALSNHASLWGILCFSIIILNVSIFQFYFIIEALKQFNNESAIALHALADAFPMLLGTSLITAIGFIFVGAFLSKNEVAL</sequence>
<dbReference type="AlphaFoldDB" id="A0A6A5G7P1"/>
<evidence type="ECO:0000313" key="3">
    <source>
        <dbReference type="Proteomes" id="UP000483820"/>
    </source>
</evidence>
<feature type="transmembrane region" description="Helical" evidence="1">
    <location>
        <begin position="153"/>
        <end position="175"/>
    </location>
</feature>
<protein>
    <submittedName>
        <fullName evidence="2">Uncharacterized protein</fullName>
    </submittedName>
</protein>
<keyword evidence="1" id="KW-0812">Transmembrane</keyword>
<accession>A0A6A5G7P1</accession>
<feature type="transmembrane region" description="Helical" evidence="1">
    <location>
        <begin position="109"/>
        <end position="133"/>
    </location>
</feature>
<dbReference type="EMBL" id="WUAV01000005">
    <property type="protein sequence ID" value="KAF1750584.1"/>
    <property type="molecule type" value="Genomic_DNA"/>
</dbReference>
<keyword evidence="1" id="KW-1133">Transmembrane helix</keyword>